<evidence type="ECO:0000313" key="1">
    <source>
        <dbReference type="EMBL" id="CAD8081926.1"/>
    </source>
</evidence>
<gene>
    <name evidence="1" type="ORF">PPRIM_AZ9-3.1.T0660239</name>
</gene>
<dbReference type="Proteomes" id="UP000688137">
    <property type="component" value="Unassembled WGS sequence"/>
</dbReference>
<dbReference type="EMBL" id="CAJJDM010000068">
    <property type="protein sequence ID" value="CAD8081926.1"/>
    <property type="molecule type" value="Genomic_DNA"/>
</dbReference>
<name>A0A8S1MWT4_PARPR</name>
<evidence type="ECO:0000313" key="2">
    <source>
        <dbReference type="Proteomes" id="UP000688137"/>
    </source>
</evidence>
<accession>A0A8S1MWT4</accession>
<protein>
    <submittedName>
        <fullName evidence="1">Uncharacterized protein</fullName>
    </submittedName>
</protein>
<keyword evidence="2" id="KW-1185">Reference proteome</keyword>
<reference evidence="1" key="1">
    <citation type="submission" date="2021-01" db="EMBL/GenBank/DDBJ databases">
        <authorList>
            <consortium name="Genoscope - CEA"/>
            <person name="William W."/>
        </authorList>
    </citation>
    <scope>NUCLEOTIDE SEQUENCE</scope>
</reference>
<organism evidence="1 2">
    <name type="scientific">Paramecium primaurelia</name>
    <dbReference type="NCBI Taxonomy" id="5886"/>
    <lineage>
        <taxon>Eukaryota</taxon>
        <taxon>Sar</taxon>
        <taxon>Alveolata</taxon>
        <taxon>Ciliophora</taxon>
        <taxon>Intramacronucleata</taxon>
        <taxon>Oligohymenophorea</taxon>
        <taxon>Peniculida</taxon>
        <taxon>Parameciidae</taxon>
        <taxon>Paramecium</taxon>
    </lineage>
</organism>
<dbReference type="AlphaFoldDB" id="A0A8S1MWT4"/>
<comment type="caution">
    <text evidence="1">The sequence shown here is derived from an EMBL/GenBank/DDBJ whole genome shotgun (WGS) entry which is preliminary data.</text>
</comment>
<proteinExistence type="predicted"/>
<sequence length="301" mass="36151">MNLVLSVQIILQRQIRKLLILIIAKDLHYQLQVDKKKPQNLLIKQQNLIINQYVLTAIKECLIFYQKNTLLQQNVLIKLLVLMLITLKPKREKFKQKNYYFEHQRYSLAFVEMQNELNRIQYRLLNQFFSFTTISVQSKKRVLRQLNYLQNTYGMAKAFLADTIIYSDFLQKWLVLLRNGIYKSKDQDSGCSIQIIILNQPFCYFTQSHSKYQISQSFLKIFMEQGVITNAFGGWILICSFQFELRNYLLFSDIIPLEFININKTIIAFTQFRRIINYFVTLIRYFEYQNQESLEQNQYII</sequence>